<evidence type="ECO:0000256" key="1">
    <source>
        <dbReference type="SAM" id="MobiDB-lite"/>
    </source>
</evidence>
<dbReference type="AlphaFoldDB" id="A0A9W4H1X2"/>
<sequence length="38" mass="4303">MGGPSGTLAQRAKAGVQNYWSRYEPRKTRSGHGKKERR</sequence>
<keyword evidence="3" id="KW-1185">Reference proteome</keyword>
<organism evidence="2 3">
    <name type="scientific">Actinacidiphila bryophytorum</name>
    <dbReference type="NCBI Taxonomy" id="1436133"/>
    <lineage>
        <taxon>Bacteria</taxon>
        <taxon>Bacillati</taxon>
        <taxon>Actinomycetota</taxon>
        <taxon>Actinomycetes</taxon>
        <taxon>Kitasatosporales</taxon>
        <taxon>Streptomycetaceae</taxon>
        <taxon>Actinacidiphila</taxon>
    </lineage>
</organism>
<gene>
    <name evidence="2" type="ORF">SBRY_30837</name>
</gene>
<comment type="caution">
    <text evidence="2">The sequence shown here is derived from an EMBL/GenBank/DDBJ whole genome shotgun (WGS) entry which is preliminary data.</text>
</comment>
<feature type="compositionally biased region" description="Basic residues" evidence="1">
    <location>
        <begin position="28"/>
        <end position="38"/>
    </location>
</feature>
<feature type="region of interest" description="Disordered" evidence="1">
    <location>
        <begin position="1"/>
        <end position="38"/>
    </location>
</feature>
<name>A0A9W4H1X2_9ACTN</name>
<evidence type="ECO:0000313" key="3">
    <source>
        <dbReference type="Proteomes" id="UP001153328"/>
    </source>
</evidence>
<dbReference type="Proteomes" id="UP001153328">
    <property type="component" value="Unassembled WGS sequence"/>
</dbReference>
<proteinExistence type="predicted"/>
<dbReference type="EMBL" id="CAJVAX010000017">
    <property type="protein sequence ID" value="CAG7643547.1"/>
    <property type="molecule type" value="Genomic_DNA"/>
</dbReference>
<reference evidence="2" key="1">
    <citation type="submission" date="2021-06" db="EMBL/GenBank/DDBJ databases">
        <authorList>
            <person name="Arsene-Ploetze F."/>
        </authorList>
    </citation>
    <scope>NUCLEOTIDE SEQUENCE</scope>
    <source>
        <strain evidence="2">SBRY1</strain>
    </source>
</reference>
<evidence type="ECO:0000313" key="2">
    <source>
        <dbReference type="EMBL" id="CAG7643547.1"/>
    </source>
</evidence>
<accession>A0A9W4H1X2</accession>
<protein>
    <submittedName>
        <fullName evidence="2">Uncharacterized protein</fullName>
    </submittedName>
</protein>